<name>A0A2B7Z727_9EURO</name>
<feature type="coiled-coil region" evidence="1">
    <location>
        <begin position="63"/>
        <end position="90"/>
    </location>
</feature>
<proteinExistence type="predicted"/>
<evidence type="ECO:0000313" key="3">
    <source>
        <dbReference type="Proteomes" id="UP000226031"/>
    </source>
</evidence>
<evidence type="ECO:0000313" key="2">
    <source>
        <dbReference type="EMBL" id="PGH29375.1"/>
    </source>
</evidence>
<comment type="caution">
    <text evidence="2">The sequence shown here is derived from an EMBL/GenBank/DDBJ whole genome shotgun (WGS) entry which is preliminary data.</text>
</comment>
<reference evidence="2 3" key="1">
    <citation type="submission" date="2017-10" db="EMBL/GenBank/DDBJ databases">
        <title>Comparative genomics in systemic dimorphic fungi from Ajellomycetaceae.</title>
        <authorList>
            <person name="Munoz J.F."/>
            <person name="Mcewen J.G."/>
            <person name="Clay O.K."/>
            <person name="Cuomo C.A."/>
        </authorList>
    </citation>
    <scope>NUCLEOTIDE SEQUENCE [LARGE SCALE GENOMIC DNA]</scope>
    <source>
        <strain evidence="2 3">UAMH4076</strain>
    </source>
</reference>
<dbReference type="EMBL" id="PDND01000248">
    <property type="protein sequence ID" value="PGH29375.1"/>
    <property type="molecule type" value="Genomic_DNA"/>
</dbReference>
<keyword evidence="1" id="KW-0175">Coiled coil</keyword>
<evidence type="ECO:0000256" key="1">
    <source>
        <dbReference type="SAM" id="Coils"/>
    </source>
</evidence>
<dbReference type="AlphaFoldDB" id="A0A2B7Z727"/>
<organism evidence="2 3">
    <name type="scientific">[Emmonsia] crescens</name>
    <dbReference type="NCBI Taxonomy" id="73230"/>
    <lineage>
        <taxon>Eukaryota</taxon>
        <taxon>Fungi</taxon>
        <taxon>Dikarya</taxon>
        <taxon>Ascomycota</taxon>
        <taxon>Pezizomycotina</taxon>
        <taxon>Eurotiomycetes</taxon>
        <taxon>Eurotiomycetidae</taxon>
        <taxon>Onygenales</taxon>
        <taxon>Ajellomycetaceae</taxon>
        <taxon>Emergomyces</taxon>
    </lineage>
</organism>
<keyword evidence="3" id="KW-1185">Reference proteome</keyword>
<sequence>MAAAYCKHARRERYGHHAFLEEKMRRDHIEYPHGVEKYRENGHPTQFPAERQDAILEDPHICELEQQLKLMTLEKAVKTLEENRTEWVQKRLEGRILFKGKALPDDIVRKGLSTAFYSPCQSVKRERLAPNDIFGKASVSSRDVGGSRRTEVAVGLSIGFFDLTGITISMTANAATFRKTLHASSIFHMNYDSKSCVLKAAGALAIAV</sequence>
<gene>
    <name evidence="2" type="ORF">GX50_07879</name>
</gene>
<protein>
    <submittedName>
        <fullName evidence="2">Uncharacterized protein</fullName>
    </submittedName>
</protein>
<dbReference type="Proteomes" id="UP000226031">
    <property type="component" value="Unassembled WGS sequence"/>
</dbReference>
<accession>A0A2B7Z727</accession>